<protein>
    <submittedName>
        <fullName evidence="1">Uncharacterized protein</fullName>
    </submittedName>
</protein>
<reference evidence="1 2" key="1">
    <citation type="submission" date="2016-08" db="EMBL/GenBank/DDBJ databases">
        <title>Identification and validation of antigenic proteins from Pajaroellobacter abortibovis using de-novo genome sequence assembly and reverse vaccinology.</title>
        <authorList>
            <person name="Welly B.T."/>
            <person name="Miller M.R."/>
            <person name="Stott J.L."/>
            <person name="Blanchard M.T."/>
            <person name="Islas-Trejo A.D."/>
            <person name="O'Rourke S.M."/>
            <person name="Young A.E."/>
            <person name="Medrano J.F."/>
            <person name="Van Eenennaam A.L."/>
        </authorList>
    </citation>
    <scope>NUCLEOTIDE SEQUENCE [LARGE SCALE GENOMIC DNA]</scope>
    <source>
        <strain evidence="1 2">BTF92-0548A/99-0131</strain>
    </source>
</reference>
<dbReference type="PROSITE" id="PS51257">
    <property type="entry name" value="PROKAR_LIPOPROTEIN"/>
    <property type="match status" value="1"/>
</dbReference>
<keyword evidence="2" id="KW-1185">Reference proteome</keyword>
<gene>
    <name evidence="1" type="ORF">BCY86_07290</name>
</gene>
<dbReference type="EMBL" id="CP016908">
    <property type="protein sequence ID" value="APS00502.1"/>
    <property type="molecule type" value="Genomic_DNA"/>
</dbReference>
<dbReference type="OrthoDB" id="5519989at2"/>
<name>A0A1L6MYB6_9BACT</name>
<dbReference type="Proteomes" id="UP000185544">
    <property type="component" value="Chromosome"/>
</dbReference>
<sequence length="234" mass="26194">MFRSNIHSLVFFLGLSIAGSSIGCHGITPSTSGEASDDIKRKTTFGSGEETKGTFRSQRFRLSFSLPDLSGWKVDDLSRPYLLAIHPKSHSQLRLQLTLNQDLMSRQRCEANAREAQWITPDAQWNPQDKEQRPIEDEIVSFPDGYETHLWVIIKAGPQDSDPVRGYLFAFGGSIRKCLFFSYTSVAYSEDGAEELSTMLANRLATARINLFDTLTLESLEDIPRLPPGSSSTR</sequence>
<dbReference type="RefSeq" id="WP_075277171.1">
    <property type="nucleotide sequence ID" value="NZ_CP016908.1"/>
</dbReference>
<accession>A0A1L6MYB6</accession>
<proteinExistence type="predicted"/>
<evidence type="ECO:0000313" key="1">
    <source>
        <dbReference type="EMBL" id="APS00502.1"/>
    </source>
</evidence>
<dbReference type="STRING" id="1882918.BCY86_07290"/>
<dbReference type="AlphaFoldDB" id="A0A1L6MYB6"/>
<evidence type="ECO:0000313" key="2">
    <source>
        <dbReference type="Proteomes" id="UP000185544"/>
    </source>
</evidence>
<organism evidence="1 2">
    <name type="scientific">Pajaroellobacter abortibovis</name>
    <dbReference type="NCBI Taxonomy" id="1882918"/>
    <lineage>
        <taxon>Bacteria</taxon>
        <taxon>Pseudomonadati</taxon>
        <taxon>Myxococcota</taxon>
        <taxon>Polyangia</taxon>
        <taxon>Polyangiales</taxon>
        <taxon>Polyangiaceae</taxon>
    </lineage>
</organism>
<dbReference type="KEGG" id="pabo:BCY86_07290"/>